<dbReference type="CDD" id="cd00093">
    <property type="entry name" value="HTH_XRE"/>
    <property type="match status" value="1"/>
</dbReference>
<keyword evidence="4" id="KW-1185">Reference proteome</keyword>
<comment type="caution">
    <text evidence="3">The sequence shown here is derived from an EMBL/GenBank/DDBJ whole genome shotgun (WGS) entry which is preliminary data.</text>
</comment>
<dbReference type="Pfam" id="PF07883">
    <property type="entry name" value="Cupin_2"/>
    <property type="match status" value="1"/>
</dbReference>
<evidence type="ECO:0000313" key="3">
    <source>
        <dbReference type="EMBL" id="MDP5273634.1"/>
    </source>
</evidence>
<dbReference type="SUPFAM" id="SSF51182">
    <property type="entry name" value="RmlC-like cupins"/>
    <property type="match status" value="1"/>
</dbReference>
<dbReference type="PANTHER" id="PTHR46797:SF24">
    <property type="entry name" value="DNA-BINDING PHAGE PROTEIN"/>
    <property type="match status" value="1"/>
</dbReference>
<dbReference type="EMBL" id="JAVAMP010000002">
    <property type="protein sequence ID" value="MDP5273634.1"/>
    <property type="molecule type" value="Genomic_DNA"/>
</dbReference>
<evidence type="ECO:0000256" key="1">
    <source>
        <dbReference type="ARBA" id="ARBA00023125"/>
    </source>
</evidence>
<dbReference type="InterPro" id="IPR011051">
    <property type="entry name" value="RmlC_Cupin_sf"/>
</dbReference>
<dbReference type="InterPro" id="IPR010982">
    <property type="entry name" value="Lambda_DNA-bd_dom_sf"/>
</dbReference>
<feature type="domain" description="HTH cro/C1-type" evidence="2">
    <location>
        <begin position="20"/>
        <end position="74"/>
    </location>
</feature>
<dbReference type="InterPro" id="IPR050807">
    <property type="entry name" value="TransReg_Diox_bact_type"/>
</dbReference>
<accession>A0ABT9IW86</accession>
<evidence type="ECO:0000313" key="4">
    <source>
        <dbReference type="Proteomes" id="UP001231941"/>
    </source>
</evidence>
<dbReference type="CDD" id="cd02209">
    <property type="entry name" value="cupin_XRE_C"/>
    <property type="match status" value="1"/>
</dbReference>
<dbReference type="InterPro" id="IPR001387">
    <property type="entry name" value="Cro/C1-type_HTH"/>
</dbReference>
<organism evidence="3 4">
    <name type="scientific">Chengkuizengella axinellae</name>
    <dbReference type="NCBI Taxonomy" id="3064388"/>
    <lineage>
        <taxon>Bacteria</taxon>
        <taxon>Bacillati</taxon>
        <taxon>Bacillota</taxon>
        <taxon>Bacilli</taxon>
        <taxon>Bacillales</taxon>
        <taxon>Paenibacillaceae</taxon>
        <taxon>Chengkuizengella</taxon>
    </lineage>
</organism>
<gene>
    <name evidence="3" type="ORF">Q5Y73_05935</name>
</gene>
<dbReference type="InterPro" id="IPR014710">
    <property type="entry name" value="RmlC-like_jellyroll"/>
</dbReference>
<dbReference type="SUPFAM" id="SSF47413">
    <property type="entry name" value="lambda repressor-like DNA-binding domains"/>
    <property type="match status" value="1"/>
</dbReference>
<dbReference type="InterPro" id="IPR013096">
    <property type="entry name" value="Cupin_2"/>
</dbReference>
<keyword evidence="1" id="KW-0238">DNA-binding</keyword>
<sequence>MNSGIPQDQEQIGKRVGLKLRQIRSTKGLSMEGLANQIGVSKLTLGKIERGEANPTLSVLWKIASGLSVPLTSLFYLESEVQISRKKDSIQLNSPDKVFIVEHMFNNNAQSFELYRGYLKPFSEYESEAHSTGVVEYVTVMSGALNLEVNGATYVLQKHDSICFNADSLHKYINSGSELAELHFTISYQNIT</sequence>
<dbReference type="PANTHER" id="PTHR46797">
    <property type="entry name" value="HTH-TYPE TRANSCRIPTIONAL REGULATOR"/>
    <property type="match status" value="1"/>
</dbReference>
<name>A0ABT9IW86_9BACL</name>
<proteinExistence type="predicted"/>
<dbReference type="Pfam" id="PF01381">
    <property type="entry name" value="HTH_3"/>
    <property type="match status" value="1"/>
</dbReference>
<dbReference type="Gene3D" id="2.60.120.10">
    <property type="entry name" value="Jelly Rolls"/>
    <property type="match status" value="1"/>
</dbReference>
<dbReference type="SMART" id="SM00530">
    <property type="entry name" value="HTH_XRE"/>
    <property type="match status" value="1"/>
</dbReference>
<reference evidence="3 4" key="1">
    <citation type="submission" date="2023-08" db="EMBL/GenBank/DDBJ databases">
        <authorList>
            <person name="Park J.-S."/>
        </authorList>
    </citation>
    <scope>NUCLEOTIDE SEQUENCE [LARGE SCALE GENOMIC DNA]</scope>
    <source>
        <strain evidence="3 4">2205SS18-9</strain>
    </source>
</reference>
<evidence type="ECO:0000259" key="2">
    <source>
        <dbReference type="PROSITE" id="PS50943"/>
    </source>
</evidence>
<dbReference type="PROSITE" id="PS50943">
    <property type="entry name" value="HTH_CROC1"/>
    <property type="match status" value="1"/>
</dbReference>
<dbReference type="Gene3D" id="1.10.260.40">
    <property type="entry name" value="lambda repressor-like DNA-binding domains"/>
    <property type="match status" value="1"/>
</dbReference>
<dbReference type="RefSeq" id="WP_305990943.1">
    <property type="nucleotide sequence ID" value="NZ_JAVAMP010000002.1"/>
</dbReference>
<dbReference type="Proteomes" id="UP001231941">
    <property type="component" value="Unassembled WGS sequence"/>
</dbReference>
<protein>
    <submittedName>
        <fullName evidence="3">XRE family transcriptional regulator</fullName>
    </submittedName>
</protein>